<gene>
    <name evidence="3" type="ORF">g.33734</name>
</gene>
<organism evidence="3">
    <name type="scientific">Sipha flava</name>
    <name type="common">yellow sugarcane aphid</name>
    <dbReference type="NCBI Taxonomy" id="143950"/>
    <lineage>
        <taxon>Eukaryota</taxon>
        <taxon>Metazoa</taxon>
        <taxon>Ecdysozoa</taxon>
        <taxon>Arthropoda</taxon>
        <taxon>Hexapoda</taxon>
        <taxon>Insecta</taxon>
        <taxon>Pterygota</taxon>
        <taxon>Neoptera</taxon>
        <taxon>Paraneoptera</taxon>
        <taxon>Hemiptera</taxon>
        <taxon>Sternorrhyncha</taxon>
        <taxon>Aphidomorpha</taxon>
        <taxon>Aphidoidea</taxon>
        <taxon>Aphididae</taxon>
        <taxon>Sipha</taxon>
    </lineage>
</organism>
<evidence type="ECO:0000313" key="3">
    <source>
        <dbReference type="EMBL" id="MBY70192.1"/>
    </source>
</evidence>
<protein>
    <recommendedName>
        <fullName evidence="2">Ig-like domain-containing protein</fullName>
    </recommendedName>
</protein>
<name>A0A2S2PZ56_9HEMI</name>
<dbReference type="InterPro" id="IPR003599">
    <property type="entry name" value="Ig_sub"/>
</dbReference>
<dbReference type="PANTHER" id="PTHR23279">
    <property type="entry name" value="DEFECTIVE PROBOSCIS EXTENSION RESPONSE DPR -RELATED"/>
    <property type="match status" value="1"/>
</dbReference>
<feature type="domain" description="Ig-like" evidence="2">
    <location>
        <begin position="41"/>
        <end position="135"/>
    </location>
</feature>
<dbReference type="Pfam" id="PF07679">
    <property type="entry name" value="I-set"/>
    <property type="match status" value="1"/>
</dbReference>
<dbReference type="SUPFAM" id="SSF48726">
    <property type="entry name" value="Immunoglobulin"/>
    <property type="match status" value="1"/>
</dbReference>
<dbReference type="InterPro" id="IPR007110">
    <property type="entry name" value="Ig-like_dom"/>
</dbReference>
<dbReference type="InterPro" id="IPR037448">
    <property type="entry name" value="Zig-8"/>
</dbReference>
<feature type="chain" id="PRO_5015614554" description="Ig-like domain-containing protein" evidence="1">
    <location>
        <begin position="26"/>
        <end position="159"/>
    </location>
</feature>
<evidence type="ECO:0000259" key="2">
    <source>
        <dbReference type="PROSITE" id="PS50835"/>
    </source>
</evidence>
<dbReference type="SMART" id="SM00409">
    <property type="entry name" value="IG"/>
    <property type="match status" value="1"/>
</dbReference>
<dbReference type="GO" id="GO:0050808">
    <property type="term" value="P:synapse organization"/>
    <property type="evidence" value="ECO:0007669"/>
    <property type="project" value="TreeGrafter"/>
</dbReference>
<dbReference type="GO" id="GO:0032589">
    <property type="term" value="C:neuron projection membrane"/>
    <property type="evidence" value="ECO:0007669"/>
    <property type="project" value="TreeGrafter"/>
</dbReference>
<dbReference type="AlphaFoldDB" id="A0A2S2PZ56"/>
<accession>A0A2S2PZ56</accession>
<reference evidence="3" key="1">
    <citation type="submission" date="2018-04" db="EMBL/GenBank/DDBJ databases">
        <title>Transcriptome assembly of Sipha flava.</title>
        <authorList>
            <person name="Scully E.D."/>
            <person name="Geib S.M."/>
            <person name="Palmer N.A."/>
            <person name="Koch K."/>
            <person name="Bradshaw J."/>
            <person name="Heng-Moss T."/>
            <person name="Sarath G."/>
        </authorList>
    </citation>
    <scope>NUCLEOTIDE SEQUENCE</scope>
</reference>
<dbReference type="InterPro" id="IPR036179">
    <property type="entry name" value="Ig-like_dom_sf"/>
</dbReference>
<feature type="signal peptide" evidence="1">
    <location>
        <begin position="1"/>
        <end position="25"/>
    </location>
</feature>
<dbReference type="Gene3D" id="2.60.40.10">
    <property type="entry name" value="Immunoglobulins"/>
    <property type="match status" value="1"/>
</dbReference>
<dbReference type="InterPro" id="IPR013783">
    <property type="entry name" value="Ig-like_fold"/>
</dbReference>
<evidence type="ECO:0000256" key="1">
    <source>
        <dbReference type="SAM" id="SignalP"/>
    </source>
</evidence>
<dbReference type="OrthoDB" id="10012075at2759"/>
<sequence>MRPPGAARVPAILVVLAAHSLVAVAGSNMPVLKTETTKMDPKFNGTLQNVTATVGRRATLSCTIENLGAHKIGWMKAEDQTILTFHERVVASSGRFSVSHENYRIWYLHIRDVEETDKGCYMCQVNTIEMQKQIGCLDVLDWNGPIHFIKDQDRTGPIK</sequence>
<dbReference type="PANTHER" id="PTHR23279:SF36">
    <property type="entry name" value="DEFECTIVE PROBOSCIS EXTENSION RESPONSE 9, ISOFORM A"/>
    <property type="match status" value="1"/>
</dbReference>
<dbReference type="InterPro" id="IPR013098">
    <property type="entry name" value="Ig_I-set"/>
</dbReference>
<proteinExistence type="predicted"/>
<keyword evidence="1" id="KW-0732">Signal</keyword>
<dbReference type="PROSITE" id="PS50835">
    <property type="entry name" value="IG_LIKE"/>
    <property type="match status" value="1"/>
</dbReference>
<dbReference type="EMBL" id="GGMS01000989">
    <property type="protein sequence ID" value="MBY70192.1"/>
    <property type="molecule type" value="Transcribed_RNA"/>
</dbReference>